<feature type="region of interest" description="Disordered" evidence="1">
    <location>
        <begin position="53"/>
        <end position="90"/>
    </location>
</feature>
<feature type="compositionally biased region" description="Basic and acidic residues" evidence="1">
    <location>
        <begin position="421"/>
        <end position="431"/>
    </location>
</feature>
<dbReference type="Proteomes" id="UP001075354">
    <property type="component" value="Chromosome 7"/>
</dbReference>
<feature type="region of interest" description="Disordered" evidence="1">
    <location>
        <begin position="372"/>
        <end position="401"/>
    </location>
</feature>
<feature type="compositionally biased region" description="Low complexity" evidence="1">
    <location>
        <begin position="553"/>
        <end position="567"/>
    </location>
</feature>
<feature type="region of interest" description="Disordered" evidence="1">
    <location>
        <begin position="120"/>
        <end position="143"/>
    </location>
</feature>
<evidence type="ECO:0000256" key="1">
    <source>
        <dbReference type="SAM" id="MobiDB-lite"/>
    </source>
</evidence>
<comment type="caution">
    <text evidence="2">The sequence shown here is derived from an EMBL/GenBank/DDBJ whole genome shotgun (WGS) entry which is preliminary data.</text>
</comment>
<dbReference type="AlphaFoldDB" id="A0AAV7XN95"/>
<dbReference type="EMBL" id="JAPTSV010000007">
    <property type="protein sequence ID" value="KAJ1526306.1"/>
    <property type="molecule type" value="Genomic_DNA"/>
</dbReference>
<accession>A0AAV7XN95</accession>
<sequence>MYPNPDQDEEVQPVVESAISSTSTSETTDSSIGREYVLDESVVTHSEASTVLEQTTQIKANEIDSVTESPTSESFEMLEKPDDVDDRDRQDLSDSFVVVEEVGREADELDCEGQGVRIASASIPMRRREPASDDDEDFIAQSPPPLVTRIMDVKYYGEGGVLTDEDDPFRFDSAQEVDGTYEENSVEAEVENEADVEAGKKWIEMQFGVEEPATVTTGGYNYEMEFERGPLEDIKEEDEMGTSSKIGSLGSQKESVGSFGSGSVKESLSSTPEYDVLAGKKYFTRSGEHDDISMSSLQEFESLEHQVALEAAHKRMIGSQDSLNGAPKKRTAGDDISLASLQEFEKMERACVEAERIEIRARVEEALLSEIDEGHESQVSDSDETISGAAMKTIGDSDSDDYDRRMFEIDEIIRQAQSNVERFEGPERRSAGPESFGRGDSLEEVARVPDLDFDTPLSLVTSTDSLDLRSKVPDSMVTSADSLEVKVSPTPQMITSTDSIELQQQLKAPRQADIMTDSIELPTEPSHMVTSSDSLELETTLERGVEAEDEDASLAGRGSLRSGTGSLQDRTKPAALPRRPPPSHDISVDDEPEFDVREHDWRFNLKHSG</sequence>
<proteinExistence type="predicted"/>
<reference evidence="2" key="1">
    <citation type="submission" date="2022-12" db="EMBL/GenBank/DDBJ databases">
        <title>Chromosome-level genome assembly of the bean flower thrips Megalurothrips usitatus.</title>
        <authorList>
            <person name="Ma L."/>
            <person name="Liu Q."/>
            <person name="Li H."/>
            <person name="Cai W."/>
        </authorList>
    </citation>
    <scope>NUCLEOTIDE SEQUENCE</scope>
    <source>
        <strain evidence="2">Cailab_2022a</strain>
    </source>
</reference>
<protein>
    <submittedName>
        <fullName evidence="2">Uncharacterized protein</fullName>
    </submittedName>
</protein>
<organism evidence="2 3">
    <name type="scientific">Megalurothrips usitatus</name>
    <name type="common">bean blossom thrips</name>
    <dbReference type="NCBI Taxonomy" id="439358"/>
    <lineage>
        <taxon>Eukaryota</taxon>
        <taxon>Metazoa</taxon>
        <taxon>Ecdysozoa</taxon>
        <taxon>Arthropoda</taxon>
        <taxon>Hexapoda</taxon>
        <taxon>Insecta</taxon>
        <taxon>Pterygota</taxon>
        <taxon>Neoptera</taxon>
        <taxon>Paraneoptera</taxon>
        <taxon>Thysanoptera</taxon>
        <taxon>Terebrantia</taxon>
        <taxon>Thripoidea</taxon>
        <taxon>Thripidae</taxon>
        <taxon>Megalurothrips</taxon>
    </lineage>
</organism>
<feature type="compositionally biased region" description="Polar residues" evidence="1">
    <location>
        <begin position="53"/>
        <end position="74"/>
    </location>
</feature>
<evidence type="ECO:0000313" key="3">
    <source>
        <dbReference type="Proteomes" id="UP001075354"/>
    </source>
</evidence>
<feature type="region of interest" description="Disordered" evidence="1">
    <location>
        <begin position="475"/>
        <end position="497"/>
    </location>
</feature>
<feature type="region of interest" description="Disordered" evidence="1">
    <location>
        <begin position="417"/>
        <end position="443"/>
    </location>
</feature>
<feature type="compositionally biased region" description="Polar residues" evidence="1">
    <location>
        <begin position="241"/>
        <end position="255"/>
    </location>
</feature>
<name>A0AAV7XN95_9NEOP</name>
<feature type="compositionally biased region" description="Low complexity" evidence="1">
    <location>
        <begin position="17"/>
        <end position="31"/>
    </location>
</feature>
<feature type="compositionally biased region" description="Basic and acidic residues" evidence="1">
    <location>
        <begin position="77"/>
        <end position="90"/>
    </location>
</feature>
<feature type="region of interest" description="Disordered" evidence="1">
    <location>
        <begin position="1"/>
        <end position="33"/>
    </location>
</feature>
<gene>
    <name evidence="2" type="ORF">ONE63_009457</name>
</gene>
<keyword evidence="3" id="KW-1185">Reference proteome</keyword>
<feature type="compositionally biased region" description="Acidic residues" evidence="1">
    <location>
        <begin position="1"/>
        <end position="11"/>
    </location>
</feature>
<feature type="region of interest" description="Disordered" evidence="1">
    <location>
        <begin position="231"/>
        <end position="270"/>
    </location>
</feature>
<feature type="region of interest" description="Disordered" evidence="1">
    <location>
        <begin position="544"/>
        <end position="594"/>
    </location>
</feature>
<evidence type="ECO:0000313" key="2">
    <source>
        <dbReference type="EMBL" id="KAJ1526306.1"/>
    </source>
</evidence>